<organism evidence="14">
    <name type="scientific">candidate division WOR-3 bacterium</name>
    <dbReference type="NCBI Taxonomy" id="2052148"/>
    <lineage>
        <taxon>Bacteria</taxon>
        <taxon>Bacteria division WOR-3</taxon>
    </lineage>
</organism>
<dbReference type="Gene3D" id="3.65.10.10">
    <property type="entry name" value="Enolpyruvate transferase domain"/>
    <property type="match status" value="2"/>
</dbReference>
<dbReference type="InterPro" id="IPR001986">
    <property type="entry name" value="Enolpyruvate_Tfrase_dom"/>
</dbReference>
<evidence type="ECO:0000313" key="14">
    <source>
        <dbReference type="EMBL" id="HGE98590.1"/>
    </source>
</evidence>
<protein>
    <recommendedName>
        <fullName evidence="12">UDP-N-acetylglucosamine 1-carboxyvinyltransferase</fullName>
        <ecNumber evidence="12">2.5.1.7</ecNumber>
    </recommendedName>
    <alternativeName>
        <fullName evidence="12">Enoylpyruvate transferase</fullName>
    </alternativeName>
    <alternativeName>
        <fullName evidence="12">UDP-N-acetylglucosamine enolpyruvyl transferase</fullName>
        <shortName evidence="12">EPT</shortName>
    </alternativeName>
</protein>
<keyword evidence="12" id="KW-0670">Pyruvate</keyword>
<keyword evidence="5 12" id="KW-0808">Transferase</keyword>
<keyword evidence="9 12" id="KW-0961">Cell wall biogenesis/degradation</keyword>
<evidence type="ECO:0000256" key="6">
    <source>
        <dbReference type="ARBA" id="ARBA00022960"/>
    </source>
</evidence>
<dbReference type="GO" id="GO:0019277">
    <property type="term" value="P:UDP-N-acetylgalactosamine biosynthetic process"/>
    <property type="evidence" value="ECO:0007669"/>
    <property type="project" value="InterPro"/>
</dbReference>
<dbReference type="NCBIfam" id="NF006873">
    <property type="entry name" value="PRK09369.1"/>
    <property type="match status" value="1"/>
</dbReference>
<evidence type="ECO:0000256" key="11">
    <source>
        <dbReference type="ARBA" id="ARBA00047527"/>
    </source>
</evidence>
<comment type="pathway">
    <text evidence="2 12">Cell wall biogenesis; peptidoglycan biosynthesis.</text>
</comment>
<dbReference type="InterPro" id="IPR050068">
    <property type="entry name" value="MurA_subfamily"/>
</dbReference>
<keyword evidence="4 12" id="KW-0132">Cell division</keyword>
<evidence type="ECO:0000256" key="12">
    <source>
        <dbReference type="HAMAP-Rule" id="MF_00111"/>
    </source>
</evidence>
<comment type="caution">
    <text evidence="12">Lacks conserved residue(s) required for the propagation of feature annotation.</text>
</comment>
<dbReference type="EC" id="2.5.1.7" evidence="12"/>
<feature type="binding site" evidence="12">
    <location>
        <position position="307"/>
    </location>
    <ligand>
        <name>UDP-N-acetyl-alpha-D-glucosamine</name>
        <dbReference type="ChEBI" id="CHEBI:57705"/>
    </ligand>
</feature>
<evidence type="ECO:0000256" key="2">
    <source>
        <dbReference type="ARBA" id="ARBA00004752"/>
    </source>
</evidence>
<evidence type="ECO:0000256" key="4">
    <source>
        <dbReference type="ARBA" id="ARBA00022618"/>
    </source>
</evidence>
<reference evidence="14" key="1">
    <citation type="journal article" date="2020" name="mSystems">
        <title>Genome- and Community-Level Interaction Insights into Carbon Utilization and Element Cycling Functions of Hydrothermarchaeota in Hydrothermal Sediment.</title>
        <authorList>
            <person name="Zhou Z."/>
            <person name="Liu Y."/>
            <person name="Xu W."/>
            <person name="Pan J."/>
            <person name="Luo Z.H."/>
            <person name="Li M."/>
        </authorList>
    </citation>
    <scope>NUCLEOTIDE SEQUENCE [LARGE SCALE GENOMIC DNA]</scope>
    <source>
        <strain evidence="14">SpSt-906</strain>
    </source>
</reference>
<keyword evidence="8 12" id="KW-0131">Cell cycle</keyword>
<comment type="catalytic activity">
    <reaction evidence="11 12">
        <text>phosphoenolpyruvate + UDP-N-acetyl-alpha-D-glucosamine = UDP-N-acetyl-3-O-(1-carboxyvinyl)-alpha-D-glucosamine + phosphate</text>
        <dbReference type="Rhea" id="RHEA:18681"/>
        <dbReference type="ChEBI" id="CHEBI:43474"/>
        <dbReference type="ChEBI" id="CHEBI:57705"/>
        <dbReference type="ChEBI" id="CHEBI:58702"/>
        <dbReference type="ChEBI" id="CHEBI:68483"/>
        <dbReference type="EC" id="2.5.1.7"/>
    </reaction>
</comment>
<evidence type="ECO:0000256" key="10">
    <source>
        <dbReference type="ARBA" id="ARBA00038367"/>
    </source>
</evidence>
<dbReference type="SUPFAM" id="SSF55205">
    <property type="entry name" value="EPT/RTPC-like"/>
    <property type="match status" value="1"/>
</dbReference>
<evidence type="ECO:0000256" key="3">
    <source>
        <dbReference type="ARBA" id="ARBA00022490"/>
    </source>
</evidence>
<feature type="binding site" evidence="12">
    <location>
        <position position="329"/>
    </location>
    <ligand>
        <name>UDP-N-acetyl-alpha-D-glucosamine</name>
        <dbReference type="ChEBI" id="CHEBI:57705"/>
    </ligand>
</feature>
<name>A0A7C3UPX3_UNCW3</name>
<dbReference type="Pfam" id="PF00275">
    <property type="entry name" value="EPSP_synthase"/>
    <property type="match status" value="1"/>
</dbReference>
<evidence type="ECO:0000256" key="7">
    <source>
        <dbReference type="ARBA" id="ARBA00022984"/>
    </source>
</evidence>
<comment type="subcellular location">
    <subcellularLocation>
        <location evidence="1 12">Cytoplasm</location>
    </subcellularLocation>
</comment>
<feature type="domain" description="Enolpyruvate transferase" evidence="13">
    <location>
        <begin position="8"/>
        <end position="408"/>
    </location>
</feature>
<keyword evidence="3 12" id="KW-0963">Cytoplasm</keyword>
<dbReference type="GO" id="GO:0008760">
    <property type="term" value="F:UDP-N-acetylglucosamine 1-carboxyvinyltransferase activity"/>
    <property type="evidence" value="ECO:0007669"/>
    <property type="project" value="UniProtKB-UniRule"/>
</dbReference>
<feature type="binding site" evidence="12">
    <location>
        <position position="92"/>
    </location>
    <ligand>
        <name>UDP-N-acetyl-alpha-D-glucosamine</name>
        <dbReference type="ChEBI" id="CHEBI:57705"/>
    </ligand>
</feature>
<accession>A0A7C3UPX3</accession>
<gene>
    <name evidence="12 14" type="primary">murA</name>
    <name evidence="14" type="ORF">ENX07_00745</name>
</gene>
<dbReference type="PANTHER" id="PTHR43783">
    <property type="entry name" value="UDP-N-ACETYLGLUCOSAMINE 1-CARBOXYVINYLTRANSFERASE"/>
    <property type="match status" value="1"/>
</dbReference>
<evidence type="ECO:0000256" key="9">
    <source>
        <dbReference type="ARBA" id="ARBA00023316"/>
    </source>
</evidence>
<comment type="function">
    <text evidence="12">Cell wall formation. Adds enolpyruvyl to UDP-N-acetylglucosamine.</text>
</comment>
<dbReference type="EMBL" id="DTMQ01000009">
    <property type="protein sequence ID" value="HGE98590.1"/>
    <property type="molecule type" value="Genomic_DNA"/>
</dbReference>
<comment type="caution">
    <text evidence="14">The sequence shown here is derived from an EMBL/GenBank/DDBJ whole genome shotgun (WGS) entry which is preliminary data.</text>
</comment>
<evidence type="ECO:0000256" key="1">
    <source>
        <dbReference type="ARBA" id="ARBA00004496"/>
    </source>
</evidence>
<dbReference type="GO" id="GO:0071555">
    <property type="term" value="P:cell wall organization"/>
    <property type="evidence" value="ECO:0007669"/>
    <property type="project" value="UniProtKB-KW"/>
</dbReference>
<keyword evidence="6 12" id="KW-0133">Cell shape</keyword>
<comment type="similarity">
    <text evidence="10 12">Belongs to the EPSP synthase family. MurA subfamily.</text>
</comment>
<evidence type="ECO:0000259" key="13">
    <source>
        <dbReference type="Pfam" id="PF00275"/>
    </source>
</evidence>
<dbReference type="GO" id="GO:0009252">
    <property type="term" value="P:peptidoglycan biosynthetic process"/>
    <property type="evidence" value="ECO:0007669"/>
    <property type="project" value="UniProtKB-UniRule"/>
</dbReference>
<evidence type="ECO:0000256" key="5">
    <source>
        <dbReference type="ARBA" id="ARBA00022679"/>
    </source>
</evidence>
<feature type="modified residue" description="2-(S-cysteinyl)pyruvic acid O-phosphothioketal" evidence="12">
    <location>
        <position position="116"/>
    </location>
</feature>
<dbReference type="AlphaFoldDB" id="A0A7C3UPX3"/>
<keyword evidence="7 12" id="KW-0573">Peptidoglycan synthesis</keyword>
<dbReference type="HAMAP" id="MF_00111">
    <property type="entry name" value="MurA"/>
    <property type="match status" value="1"/>
</dbReference>
<dbReference type="NCBIfam" id="TIGR01072">
    <property type="entry name" value="murA"/>
    <property type="match status" value="1"/>
</dbReference>
<sequence>MDRIFIIGGSKLTGEVEISGSKNAVLPIMAGTLIQEGVYTIRNIPILMDVLTMAEVLKNLGAKINFEGNSVTIDTRGQVGYEAPYELVKKMRASYYVLGPLVSRLKRARVSLPGGCVLGPRPVDLHIRGLKSLSVNIDIVNGYIEASCEKIIGNTIYLEGEKGPSVGATINTIFAATRCEGETIINGAAIEPEVVDVVNFLKKMGAKIEGEGTKVIKIKGVKELNPTDYEVIPDRIEAGTFLAAAMATGGELTLKNVIPEHLHTVLDKLKESGAKIYIDKNSIRINGENGLKPIDIIVGPYPEFPTDLQPQFTSMLLKADGLSMVKETIFENRFMHIPELIRMGADIKINDDTAIIKGGNSIKGAPVMASDIRCGAALIIAGLIANGETSISRVYHIDRGYENIDKKLEKLGAKIWRVRE</sequence>
<dbReference type="GO" id="GO:0005737">
    <property type="term" value="C:cytoplasm"/>
    <property type="evidence" value="ECO:0007669"/>
    <property type="project" value="UniProtKB-SubCell"/>
</dbReference>
<feature type="active site" description="Proton donor" evidence="12">
    <location>
        <position position="116"/>
    </location>
</feature>
<feature type="binding site" evidence="12">
    <location>
        <begin position="121"/>
        <end position="125"/>
    </location>
    <ligand>
        <name>UDP-N-acetyl-alpha-D-glucosamine</name>
        <dbReference type="ChEBI" id="CHEBI:57705"/>
    </ligand>
</feature>
<dbReference type="InterPro" id="IPR036968">
    <property type="entry name" value="Enolpyruvate_Tfrase_sf"/>
</dbReference>
<proteinExistence type="inferred from homology"/>
<dbReference type="UniPathway" id="UPA00219"/>
<dbReference type="PANTHER" id="PTHR43783:SF1">
    <property type="entry name" value="UDP-N-ACETYLGLUCOSAMINE 1-CARBOXYVINYLTRANSFERASE"/>
    <property type="match status" value="1"/>
</dbReference>
<dbReference type="InterPro" id="IPR013792">
    <property type="entry name" value="RNA3'P_cycl/enolpyr_Trfase_a/b"/>
</dbReference>
<dbReference type="GO" id="GO:0051301">
    <property type="term" value="P:cell division"/>
    <property type="evidence" value="ECO:0007669"/>
    <property type="project" value="UniProtKB-KW"/>
</dbReference>
<feature type="binding site" evidence="12">
    <location>
        <begin position="22"/>
        <end position="23"/>
    </location>
    <ligand>
        <name>phosphoenolpyruvate</name>
        <dbReference type="ChEBI" id="CHEBI:58702"/>
    </ligand>
</feature>
<dbReference type="CDD" id="cd01555">
    <property type="entry name" value="UdpNAET"/>
    <property type="match status" value="1"/>
</dbReference>
<dbReference type="InterPro" id="IPR005750">
    <property type="entry name" value="UDP_GlcNAc_COvinyl_MurA"/>
</dbReference>
<evidence type="ECO:0000256" key="8">
    <source>
        <dbReference type="ARBA" id="ARBA00023306"/>
    </source>
</evidence>
<dbReference type="GO" id="GO:0008360">
    <property type="term" value="P:regulation of cell shape"/>
    <property type="evidence" value="ECO:0007669"/>
    <property type="project" value="UniProtKB-KW"/>
</dbReference>